<dbReference type="PATRIC" id="fig|1030841.3.peg.2020"/>
<dbReference type="HOGENOM" id="CLU_3313406_0_0_4"/>
<proteinExistence type="predicted"/>
<organism evidence="1 2">
    <name type="scientific">Neisseria wadsworthii 9715</name>
    <dbReference type="NCBI Taxonomy" id="1030841"/>
    <lineage>
        <taxon>Bacteria</taxon>
        <taxon>Pseudomonadati</taxon>
        <taxon>Pseudomonadota</taxon>
        <taxon>Betaproteobacteria</taxon>
        <taxon>Neisseriales</taxon>
        <taxon>Neisseriaceae</taxon>
        <taxon>Neisseria</taxon>
    </lineage>
</organism>
<reference evidence="1 2" key="1">
    <citation type="submission" date="2011-06" db="EMBL/GenBank/DDBJ databases">
        <authorList>
            <person name="Muzny D."/>
            <person name="Qin X."/>
            <person name="Deng J."/>
            <person name="Jiang H."/>
            <person name="Liu Y."/>
            <person name="Qu J."/>
            <person name="Song X.-Z."/>
            <person name="Zhang L."/>
            <person name="Thornton R."/>
            <person name="Coyle M."/>
            <person name="Francisco L."/>
            <person name="Jackson L."/>
            <person name="Javaid M."/>
            <person name="Korchina V."/>
            <person name="Kovar C."/>
            <person name="Mata R."/>
            <person name="Mathew T."/>
            <person name="Ngo R."/>
            <person name="Nguyen L."/>
            <person name="Nguyen N."/>
            <person name="Okwuonu G."/>
            <person name="Ongeri F."/>
            <person name="Pham C."/>
            <person name="Simmons D."/>
            <person name="Wilczek-Boney K."/>
            <person name="Hale W."/>
            <person name="Jakkamsetti A."/>
            <person name="Pham P."/>
            <person name="Ruth R."/>
            <person name="San Lucas F."/>
            <person name="Warren J."/>
            <person name="Zhang J."/>
            <person name="Zhao Z."/>
            <person name="Zhou C."/>
            <person name="Zhu D."/>
            <person name="Lee S."/>
            <person name="Bess C."/>
            <person name="Blankenburg K."/>
            <person name="Forbes L."/>
            <person name="Fu Q."/>
            <person name="Gubbala S."/>
            <person name="Hirani K."/>
            <person name="Jayaseelan J.C."/>
            <person name="Lara F."/>
            <person name="Munidasa M."/>
            <person name="Palculict T."/>
            <person name="Patil S."/>
            <person name="Pu L.-L."/>
            <person name="Saada N."/>
            <person name="Tang L."/>
            <person name="Weissenberger G."/>
            <person name="Zhu Y."/>
            <person name="Hemphill L."/>
            <person name="Shang Y."/>
            <person name="Youmans B."/>
            <person name="Ayvaz T."/>
            <person name="Ross M."/>
            <person name="Santibanez J."/>
            <person name="Aqrawi P."/>
            <person name="Gross S."/>
            <person name="Joshi V."/>
            <person name="Fowler G."/>
            <person name="Nazareth L."/>
            <person name="Reid J."/>
            <person name="Worley K."/>
            <person name="Petrosino J."/>
            <person name="Highlander S."/>
            <person name="Gibbs R."/>
        </authorList>
    </citation>
    <scope>NUCLEOTIDE SEQUENCE [LARGE SCALE GENOMIC DNA]</scope>
    <source>
        <strain evidence="1 2">9715</strain>
    </source>
</reference>
<comment type="caution">
    <text evidence="1">The sequence shown here is derived from an EMBL/GenBank/DDBJ whole genome shotgun (WGS) entry which is preliminary data.</text>
</comment>
<evidence type="ECO:0000313" key="1">
    <source>
        <dbReference type="EMBL" id="EGZ44783.1"/>
    </source>
</evidence>
<name>G4CSG7_9NEIS</name>
<dbReference type="EMBL" id="AGAZ01000067">
    <property type="protein sequence ID" value="EGZ44783.1"/>
    <property type="molecule type" value="Genomic_DNA"/>
</dbReference>
<keyword evidence="2" id="KW-1185">Reference proteome</keyword>
<sequence length="39" mass="4727">MFDSKKRHNPVFWFFQTGIIVTQEHAALFETNSMMRSFF</sequence>
<protein>
    <submittedName>
        <fullName evidence="1">Uncharacterized protein</fullName>
    </submittedName>
</protein>
<gene>
    <name evidence="1" type="ORF">HMPREF9370_2027</name>
</gene>
<evidence type="ECO:0000313" key="2">
    <source>
        <dbReference type="Proteomes" id="UP000005336"/>
    </source>
</evidence>
<dbReference type="Proteomes" id="UP000005336">
    <property type="component" value="Unassembled WGS sequence"/>
</dbReference>
<accession>G4CSG7</accession>
<dbReference type="AlphaFoldDB" id="G4CSG7"/>